<evidence type="ECO:0000256" key="4">
    <source>
        <dbReference type="ARBA" id="ARBA00022989"/>
    </source>
</evidence>
<evidence type="ECO:0000313" key="9">
    <source>
        <dbReference type="Proteomes" id="UP000790580"/>
    </source>
</evidence>
<evidence type="ECO:0000256" key="2">
    <source>
        <dbReference type="ARBA" id="ARBA00022475"/>
    </source>
</evidence>
<dbReference type="InterPro" id="IPR013525">
    <property type="entry name" value="ABC2_TM"/>
</dbReference>
<reference evidence="8 9" key="1">
    <citation type="submission" date="2021-06" db="EMBL/GenBank/DDBJ databases">
        <title>Bacillus sp. RD4P76, an endophyte from a halophyte.</title>
        <authorList>
            <person name="Sun J.-Q."/>
        </authorList>
    </citation>
    <scope>NUCLEOTIDE SEQUENCE [LARGE SCALE GENOMIC DNA]</scope>
    <source>
        <strain evidence="8 9">JCM 17098</strain>
    </source>
</reference>
<evidence type="ECO:0000256" key="5">
    <source>
        <dbReference type="ARBA" id="ARBA00023136"/>
    </source>
</evidence>
<evidence type="ECO:0000313" key="8">
    <source>
        <dbReference type="EMBL" id="MBU9723296.1"/>
    </source>
</evidence>
<keyword evidence="9" id="KW-1185">Reference proteome</keyword>
<feature type="transmembrane region" description="Helical" evidence="6">
    <location>
        <begin position="21"/>
        <end position="42"/>
    </location>
</feature>
<comment type="subcellular location">
    <subcellularLocation>
        <location evidence="1">Cell membrane</location>
        <topology evidence="1">Multi-pass membrane protein</topology>
    </subcellularLocation>
</comment>
<comment type="caution">
    <text evidence="8">The sequence shown here is derived from an EMBL/GenBank/DDBJ whole genome shotgun (WGS) entry which is preliminary data.</text>
</comment>
<feature type="transmembrane region" description="Helical" evidence="6">
    <location>
        <begin position="194"/>
        <end position="215"/>
    </location>
</feature>
<dbReference type="PANTHER" id="PTHR30294">
    <property type="entry name" value="MEMBRANE COMPONENT OF ABC TRANSPORTER YHHJ-RELATED"/>
    <property type="match status" value="1"/>
</dbReference>
<name>A0ABS6JXH4_9BACI</name>
<accession>A0ABS6JXH4</accession>
<organism evidence="8 9">
    <name type="scientific">Evansella alkalicola</name>
    <dbReference type="NCBI Taxonomy" id="745819"/>
    <lineage>
        <taxon>Bacteria</taxon>
        <taxon>Bacillati</taxon>
        <taxon>Bacillota</taxon>
        <taxon>Bacilli</taxon>
        <taxon>Bacillales</taxon>
        <taxon>Bacillaceae</taxon>
        <taxon>Evansella</taxon>
    </lineage>
</organism>
<dbReference type="Proteomes" id="UP000790580">
    <property type="component" value="Unassembled WGS sequence"/>
</dbReference>
<dbReference type="PANTHER" id="PTHR30294:SF29">
    <property type="entry name" value="MULTIDRUG ABC TRANSPORTER PERMEASE YBHS-RELATED"/>
    <property type="match status" value="1"/>
</dbReference>
<keyword evidence="4 6" id="KW-1133">Transmembrane helix</keyword>
<feature type="transmembrane region" description="Helical" evidence="6">
    <location>
        <begin position="317"/>
        <end position="336"/>
    </location>
</feature>
<dbReference type="EMBL" id="JAHQCR010000075">
    <property type="protein sequence ID" value="MBU9723296.1"/>
    <property type="molecule type" value="Genomic_DNA"/>
</dbReference>
<dbReference type="Pfam" id="PF12698">
    <property type="entry name" value="ABC2_membrane_3"/>
    <property type="match status" value="1"/>
</dbReference>
<keyword evidence="5 6" id="KW-0472">Membrane</keyword>
<feature type="transmembrane region" description="Helical" evidence="6">
    <location>
        <begin position="283"/>
        <end position="305"/>
    </location>
</feature>
<evidence type="ECO:0000256" key="1">
    <source>
        <dbReference type="ARBA" id="ARBA00004651"/>
    </source>
</evidence>
<feature type="transmembrane region" description="Helical" evidence="6">
    <location>
        <begin position="244"/>
        <end position="268"/>
    </location>
</feature>
<dbReference type="InterPro" id="IPR051449">
    <property type="entry name" value="ABC-2_transporter_component"/>
</dbReference>
<protein>
    <submittedName>
        <fullName evidence="8">ABC transporter permease</fullName>
    </submittedName>
</protein>
<dbReference type="RefSeq" id="WP_088074463.1">
    <property type="nucleotide sequence ID" value="NZ_JAHQCR010000075.1"/>
</dbReference>
<evidence type="ECO:0000259" key="7">
    <source>
        <dbReference type="Pfam" id="PF12698"/>
    </source>
</evidence>
<keyword evidence="2" id="KW-1003">Cell membrane</keyword>
<proteinExistence type="predicted"/>
<sequence length="418" mass="45864">MRNTWKVARWEIKRNMKNKTFLIGMLSTPVIFIGFMLLGSLFGGSDSENIDPTQVFVNDEVGVIADIERIVEESALDWDIYSTDLSREEMEAELDDRENTAFLLLDHLAVQEGTVSVYLSEGVGPFFQSELRVISPVIQALQLEELGLSEDEMAVVARGITFVDVTPRGSDIGEGAAGDGEGAGAGESDFMERLVPGAFAGFIMVSIVFTGMAIFQSASQEKKDKLAEIILSSLTPSELMQGKIIGYFALGIIQSLVSIVFIVPFLIWRYDFPILEYLFVPELAVLLLIAVLGFLLFAAIFVGIGATMEDITTAGNFQGIVMMLPFSPAIFIGPVLSDPNGLMAQIGTYIPFTSPGVMILRLTMLEEWPWIEVIIGTAILAVSVWLFMKLAGKIFHVGILMYGKNATPGEIWKWLRGS</sequence>
<evidence type="ECO:0000256" key="6">
    <source>
        <dbReference type="SAM" id="Phobius"/>
    </source>
</evidence>
<keyword evidence="3 6" id="KW-0812">Transmembrane</keyword>
<gene>
    <name evidence="8" type="ORF">KS407_17910</name>
</gene>
<evidence type="ECO:0000256" key="3">
    <source>
        <dbReference type="ARBA" id="ARBA00022692"/>
    </source>
</evidence>
<feature type="transmembrane region" description="Helical" evidence="6">
    <location>
        <begin position="368"/>
        <end position="388"/>
    </location>
</feature>
<feature type="domain" description="ABC-2 type transporter transmembrane" evidence="7">
    <location>
        <begin position="19"/>
        <end position="391"/>
    </location>
</feature>